<dbReference type="Proteomes" id="UP001524587">
    <property type="component" value="Unassembled WGS sequence"/>
</dbReference>
<sequence>MADTGSFSAASRKLRVPVTTVTRCVAELEVHLRTKLLQRTTREGTLTDTDALYVAAGGDSICSERLAAKISQFRMSLRRHFAAESDGHSCQSRAVSNGGDCMEVPAGWQA</sequence>
<evidence type="ECO:0000313" key="2">
    <source>
        <dbReference type="EMBL" id="MCQ8279266.1"/>
    </source>
</evidence>
<comment type="caution">
    <text evidence="2">The sequence shown here is derived from an EMBL/GenBank/DDBJ whole genome shotgun (WGS) entry which is preliminary data.</text>
</comment>
<name>A0ABT1W8P2_9PROT</name>
<reference evidence="2 3" key="1">
    <citation type="submission" date="2022-06" db="EMBL/GenBank/DDBJ databases">
        <title>Endosaccharibacter gen. nov., sp. nov., endophytic bacteria isolated from sugarcane.</title>
        <authorList>
            <person name="Pitiwittayakul N."/>
            <person name="Yukphan P."/>
            <person name="Charoenyingcharoen P."/>
            <person name="Tanasupawat S."/>
        </authorList>
    </citation>
    <scope>NUCLEOTIDE SEQUENCE [LARGE SCALE GENOMIC DNA]</scope>
    <source>
        <strain evidence="2 3">KSS8</strain>
    </source>
</reference>
<dbReference type="SUPFAM" id="SSF46785">
    <property type="entry name" value="Winged helix' DNA-binding domain"/>
    <property type="match status" value="1"/>
</dbReference>
<evidence type="ECO:0000313" key="3">
    <source>
        <dbReference type="Proteomes" id="UP001524587"/>
    </source>
</evidence>
<dbReference type="EMBL" id="JAMSKV010000011">
    <property type="protein sequence ID" value="MCQ8279266.1"/>
    <property type="molecule type" value="Genomic_DNA"/>
</dbReference>
<organism evidence="2 3">
    <name type="scientific">Endosaccharibacter trunci</name>
    <dbReference type="NCBI Taxonomy" id="2812733"/>
    <lineage>
        <taxon>Bacteria</taxon>
        <taxon>Pseudomonadati</taxon>
        <taxon>Pseudomonadota</taxon>
        <taxon>Alphaproteobacteria</taxon>
        <taxon>Acetobacterales</taxon>
        <taxon>Acetobacteraceae</taxon>
        <taxon>Endosaccharibacter</taxon>
    </lineage>
</organism>
<gene>
    <name evidence="2" type="ORF">NFI95_12520</name>
</gene>
<feature type="domain" description="HTH lysR-type" evidence="1">
    <location>
        <begin position="1"/>
        <end position="47"/>
    </location>
</feature>
<dbReference type="InterPro" id="IPR036390">
    <property type="entry name" value="WH_DNA-bd_sf"/>
</dbReference>
<evidence type="ECO:0000259" key="1">
    <source>
        <dbReference type="PROSITE" id="PS50931"/>
    </source>
</evidence>
<dbReference type="Pfam" id="PF00126">
    <property type="entry name" value="HTH_1"/>
    <property type="match status" value="1"/>
</dbReference>
<dbReference type="InterPro" id="IPR000847">
    <property type="entry name" value="LysR_HTH_N"/>
</dbReference>
<keyword evidence="3" id="KW-1185">Reference proteome</keyword>
<dbReference type="InterPro" id="IPR036388">
    <property type="entry name" value="WH-like_DNA-bd_sf"/>
</dbReference>
<dbReference type="RefSeq" id="WP_422864756.1">
    <property type="nucleotide sequence ID" value="NZ_JAMSKV010000011.1"/>
</dbReference>
<dbReference type="PROSITE" id="PS50931">
    <property type="entry name" value="HTH_LYSR"/>
    <property type="match status" value="1"/>
</dbReference>
<dbReference type="Gene3D" id="1.10.10.10">
    <property type="entry name" value="Winged helix-like DNA-binding domain superfamily/Winged helix DNA-binding domain"/>
    <property type="match status" value="1"/>
</dbReference>
<protein>
    <submittedName>
        <fullName evidence="2">LysR family transcriptional regulator</fullName>
    </submittedName>
</protein>
<accession>A0ABT1W8P2</accession>
<proteinExistence type="predicted"/>